<comment type="caution">
    <text evidence="8">The sequence shown here is derived from an EMBL/GenBank/DDBJ whole genome shotgun (WGS) entry which is preliminary data.</text>
</comment>
<accession>A0ABW5S711</accession>
<keyword evidence="6" id="KW-0418">Kinase</keyword>
<keyword evidence="9" id="KW-1185">Reference proteome</keyword>
<dbReference type="InterPro" id="IPR011055">
    <property type="entry name" value="Dup_hybrid_motif"/>
</dbReference>
<dbReference type="PROSITE" id="PS00371">
    <property type="entry name" value="PTS_EIIA_TYPE_1_HIS"/>
    <property type="match status" value="1"/>
</dbReference>
<dbReference type="RefSeq" id="WP_253060582.1">
    <property type="nucleotide sequence ID" value="NZ_JAMXWM010000006.1"/>
</dbReference>
<dbReference type="Pfam" id="PF00358">
    <property type="entry name" value="PTS_EIIA_1"/>
    <property type="match status" value="1"/>
</dbReference>
<dbReference type="SUPFAM" id="SSF51261">
    <property type="entry name" value="Duplicated hybrid motif"/>
    <property type="match status" value="1"/>
</dbReference>
<sequence length="169" mass="18172">MGFLKKLFQKSELNANQSEPSEAEIAASGEFYMPLKGKVVPITEVPDPVFSQKMMGDGFAIIPENDVVRSPIDGKITNIFPTKHAISLKSDSGRELLIHVGLETVSLKGDGFQPLAADGSTVKKGDRLLQVDFSKIADKVPSTITSVVFTNLNDGEHVVVENGSVSIQS</sequence>
<dbReference type="InterPro" id="IPR050890">
    <property type="entry name" value="PTS_EIIA_component"/>
</dbReference>
<evidence type="ECO:0000256" key="2">
    <source>
        <dbReference type="ARBA" id="ARBA00022448"/>
    </source>
</evidence>
<dbReference type="EMBL" id="JBHUMQ010000049">
    <property type="protein sequence ID" value="MFD2695576.1"/>
    <property type="molecule type" value="Genomic_DNA"/>
</dbReference>
<evidence type="ECO:0000256" key="1">
    <source>
        <dbReference type="ARBA" id="ARBA00004496"/>
    </source>
</evidence>
<proteinExistence type="predicted"/>
<evidence type="ECO:0000259" key="7">
    <source>
        <dbReference type="PROSITE" id="PS51093"/>
    </source>
</evidence>
<keyword evidence="3 8" id="KW-0762">Sugar transport</keyword>
<evidence type="ECO:0000256" key="3">
    <source>
        <dbReference type="ARBA" id="ARBA00022597"/>
    </source>
</evidence>
<evidence type="ECO:0000256" key="6">
    <source>
        <dbReference type="ARBA" id="ARBA00022777"/>
    </source>
</evidence>
<dbReference type="PROSITE" id="PS51093">
    <property type="entry name" value="PTS_EIIA_TYPE_1"/>
    <property type="match status" value="1"/>
</dbReference>
<evidence type="ECO:0000256" key="4">
    <source>
        <dbReference type="ARBA" id="ARBA00022679"/>
    </source>
</evidence>
<keyword evidence="4" id="KW-0808">Transferase</keyword>
<reference evidence="9" key="1">
    <citation type="journal article" date="2019" name="Int. J. Syst. Evol. Microbiol.">
        <title>The Global Catalogue of Microorganisms (GCM) 10K type strain sequencing project: providing services to taxonomists for standard genome sequencing and annotation.</title>
        <authorList>
            <consortium name="The Broad Institute Genomics Platform"/>
            <consortium name="The Broad Institute Genome Sequencing Center for Infectious Disease"/>
            <person name="Wu L."/>
            <person name="Ma J."/>
        </authorList>
    </citation>
    <scope>NUCLEOTIDE SEQUENCE [LARGE SCALE GENOMIC DNA]</scope>
    <source>
        <strain evidence="9">TISTR 2466</strain>
    </source>
</reference>
<dbReference type="PANTHER" id="PTHR45008:SF1">
    <property type="entry name" value="PTS SYSTEM GLUCOSE-SPECIFIC EIIA COMPONENT"/>
    <property type="match status" value="1"/>
</dbReference>
<keyword evidence="2" id="KW-0813">Transport</keyword>
<evidence type="ECO:0000313" key="8">
    <source>
        <dbReference type="EMBL" id="MFD2695576.1"/>
    </source>
</evidence>
<name>A0ABW5S711_9BACL</name>
<dbReference type="Proteomes" id="UP001597399">
    <property type="component" value="Unassembled WGS sequence"/>
</dbReference>
<feature type="domain" description="PTS EIIA type-1" evidence="7">
    <location>
        <begin position="47"/>
        <end position="151"/>
    </location>
</feature>
<dbReference type="InterPro" id="IPR001127">
    <property type="entry name" value="PTS_EIIA_1_perm"/>
</dbReference>
<evidence type="ECO:0000256" key="5">
    <source>
        <dbReference type="ARBA" id="ARBA00022683"/>
    </source>
</evidence>
<dbReference type="NCBIfam" id="TIGR00830">
    <property type="entry name" value="PTBA"/>
    <property type="match status" value="1"/>
</dbReference>
<keyword evidence="5" id="KW-0598">Phosphotransferase system</keyword>
<dbReference type="PANTHER" id="PTHR45008">
    <property type="entry name" value="PTS SYSTEM GLUCOSE-SPECIFIC EIIA COMPONENT"/>
    <property type="match status" value="1"/>
</dbReference>
<gene>
    <name evidence="8" type="ORF">ACFSUE_18405</name>
</gene>
<evidence type="ECO:0000313" key="9">
    <source>
        <dbReference type="Proteomes" id="UP001597399"/>
    </source>
</evidence>
<comment type="subcellular location">
    <subcellularLocation>
        <location evidence="1">Cytoplasm</location>
    </subcellularLocation>
</comment>
<organism evidence="8 9">
    <name type="scientific">Sporolactobacillus shoreicorticis</name>
    <dbReference type="NCBI Taxonomy" id="1923877"/>
    <lineage>
        <taxon>Bacteria</taxon>
        <taxon>Bacillati</taxon>
        <taxon>Bacillota</taxon>
        <taxon>Bacilli</taxon>
        <taxon>Bacillales</taxon>
        <taxon>Sporolactobacillaceae</taxon>
        <taxon>Sporolactobacillus</taxon>
    </lineage>
</organism>
<dbReference type="Gene3D" id="2.70.70.10">
    <property type="entry name" value="Glucose Permease (Domain IIA)"/>
    <property type="match status" value="1"/>
</dbReference>
<protein>
    <submittedName>
        <fullName evidence="8">PTS glucose transporter subunit IIA</fullName>
    </submittedName>
</protein>